<dbReference type="Proteomes" id="UP000544222">
    <property type="component" value="Unassembled WGS sequence"/>
</dbReference>
<dbReference type="RefSeq" id="WP_183412713.1">
    <property type="nucleotide sequence ID" value="NZ_JACHYB010000001.1"/>
</dbReference>
<dbReference type="Gene3D" id="1.10.10.10">
    <property type="entry name" value="Winged helix-like DNA-binding domain superfamily/Winged helix DNA-binding domain"/>
    <property type="match status" value="1"/>
</dbReference>
<evidence type="ECO:0000256" key="1">
    <source>
        <dbReference type="ARBA" id="ARBA00006525"/>
    </source>
</evidence>
<proteinExistence type="inferred from homology"/>
<evidence type="ECO:0000313" key="4">
    <source>
        <dbReference type="EMBL" id="MBB3186876.1"/>
    </source>
</evidence>
<dbReference type="GO" id="GO:0009294">
    <property type="term" value="P:DNA-mediated transformation"/>
    <property type="evidence" value="ECO:0007669"/>
    <property type="project" value="InterPro"/>
</dbReference>
<keyword evidence="5" id="KW-1185">Reference proteome</keyword>
<dbReference type="InterPro" id="IPR057666">
    <property type="entry name" value="DrpA_SLOG"/>
</dbReference>
<sequence length="370" mass="40556">MNESSLRYYIGLTLIKGIGPILAKNLIAFLGSAEAVFKEKASTLEKIPGIGTILATIIADQASTALALADKELEYIHAHHIRPLIFSEQDYPFRLKECDDSPIVLYYDGTINLNDGHFIAFVGTRMPTDYGKSWCTSMIEELAQKLSNIIIVSGLAYGIDITAHKVALKNEIPTIGVVAHGLDRIYPATHTPIGNKMAKNGGIVSEYSTGTNPDRPNFVQRNRIIAGLSDAIIIVESAARGGALLTAEAANSYNRDVFALPGRIGDIRSEGCNNLIKENKAMLIGSSTDLLNAMNWESKDNVSTQQTLFSDLNQDEQTILTLLRKSEGLQINQLTVQTQWPVEKLFSMLLEMEFKGIIRVLPGNVYKAVT</sequence>
<evidence type="ECO:0000259" key="2">
    <source>
        <dbReference type="Pfam" id="PF02481"/>
    </source>
</evidence>
<dbReference type="SUPFAM" id="SSF102405">
    <property type="entry name" value="MCP/YpsA-like"/>
    <property type="match status" value="1"/>
</dbReference>
<evidence type="ECO:0000259" key="3">
    <source>
        <dbReference type="Pfam" id="PF17782"/>
    </source>
</evidence>
<dbReference type="NCBIfam" id="TIGR00732">
    <property type="entry name" value="dprA"/>
    <property type="match status" value="1"/>
</dbReference>
<dbReference type="Gene3D" id="3.40.50.450">
    <property type="match status" value="1"/>
</dbReference>
<comment type="caution">
    <text evidence="4">The sequence shown here is derived from an EMBL/GenBank/DDBJ whole genome shotgun (WGS) entry which is preliminary data.</text>
</comment>
<dbReference type="InterPro" id="IPR041614">
    <property type="entry name" value="DprA_WH"/>
</dbReference>
<name>A0A7W5H1Y7_9PORP</name>
<dbReference type="InterPro" id="IPR010994">
    <property type="entry name" value="RuvA_2-like"/>
</dbReference>
<dbReference type="SUPFAM" id="SSF47781">
    <property type="entry name" value="RuvA domain 2-like"/>
    <property type="match status" value="1"/>
</dbReference>
<dbReference type="PANTHER" id="PTHR43022:SF1">
    <property type="entry name" value="PROTEIN SMF"/>
    <property type="match status" value="1"/>
</dbReference>
<dbReference type="AlphaFoldDB" id="A0A7W5H1Y7"/>
<evidence type="ECO:0000313" key="5">
    <source>
        <dbReference type="Proteomes" id="UP000544222"/>
    </source>
</evidence>
<feature type="domain" description="Smf/DprA SLOG" evidence="2">
    <location>
        <begin position="84"/>
        <end position="294"/>
    </location>
</feature>
<dbReference type="EMBL" id="JACHYB010000001">
    <property type="protein sequence ID" value="MBB3186876.1"/>
    <property type="molecule type" value="Genomic_DNA"/>
</dbReference>
<dbReference type="InterPro" id="IPR003488">
    <property type="entry name" value="DprA"/>
</dbReference>
<dbReference type="Pfam" id="PF02481">
    <property type="entry name" value="DNA_processg_A"/>
    <property type="match status" value="1"/>
</dbReference>
<reference evidence="4 5" key="1">
    <citation type="submission" date="2020-08" db="EMBL/GenBank/DDBJ databases">
        <title>Genomic Encyclopedia of Type Strains, Phase IV (KMG-IV): sequencing the most valuable type-strain genomes for metagenomic binning, comparative biology and taxonomic classification.</title>
        <authorList>
            <person name="Goeker M."/>
        </authorList>
    </citation>
    <scope>NUCLEOTIDE SEQUENCE [LARGE SCALE GENOMIC DNA]</scope>
    <source>
        <strain evidence="4 5">DSM 27471</strain>
    </source>
</reference>
<comment type="similarity">
    <text evidence="1">Belongs to the DprA/Smf family.</text>
</comment>
<protein>
    <submittedName>
        <fullName evidence="4">DNA processing protein</fullName>
    </submittedName>
</protein>
<feature type="domain" description="DprA winged helix" evidence="3">
    <location>
        <begin position="311"/>
        <end position="364"/>
    </location>
</feature>
<accession>A0A7W5H1Y7</accession>
<dbReference type="Pfam" id="PF17782">
    <property type="entry name" value="WHD_DprA"/>
    <property type="match status" value="1"/>
</dbReference>
<gene>
    <name evidence="4" type="ORF">FHX64_001039</name>
</gene>
<dbReference type="PANTHER" id="PTHR43022">
    <property type="entry name" value="PROTEIN SMF"/>
    <property type="match status" value="1"/>
</dbReference>
<dbReference type="InterPro" id="IPR036388">
    <property type="entry name" value="WH-like_DNA-bd_sf"/>
</dbReference>
<organism evidence="4 5">
    <name type="scientific">Microbacter margulisiae</name>
    <dbReference type="NCBI Taxonomy" id="1350067"/>
    <lineage>
        <taxon>Bacteria</taxon>
        <taxon>Pseudomonadati</taxon>
        <taxon>Bacteroidota</taxon>
        <taxon>Bacteroidia</taxon>
        <taxon>Bacteroidales</taxon>
        <taxon>Porphyromonadaceae</taxon>
        <taxon>Microbacter</taxon>
    </lineage>
</organism>